<evidence type="ECO:0000259" key="3">
    <source>
        <dbReference type="Pfam" id="PF05970"/>
    </source>
</evidence>
<keyword evidence="1" id="KW-0378">Hydrolase</keyword>
<dbReference type="EMBL" id="CAHIKZ030004626">
    <property type="protein sequence ID" value="CAE1313078.1"/>
    <property type="molecule type" value="Genomic_DNA"/>
</dbReference>
<comment type="similarity">
    <text evidence="1">Belongs to the helicase family.</text>
</comment>
<dbReference type="GO" id="GO:0006310">
    <property type="term" value="P:DNA recombination"/>
    <property type="evidence" value="ECO:0007669"/>
    <property type="project" value="UniProtKB-KW"/>
</dbReference>
<keyword evidence="1" id="KW-0227">DNA damage</keyword>
<organism evidence="4 5">
    <name type="scientific">Acanthosepion pharaonis</name>
    <name type="common">Pharaoh cuttlefish</name>
    <name type="synonym">Sepia pharaonis</name>
    <dbReference type="NCBI Taxonomy" id="158019"/>
    <lineage>
        <taxon>Eukaryota</taxon>
        <taxon>Metazoa</taxon>
        <taxon>Spiralia</taxon>
        <taxon>Lophotrochozoa</taxon>
        <taxon>Mollusca</taxon>
        <taxon>Cephalopoda</taxon>
        <taxon>Coleoidea</taxon>
        <taxon>Decapodiformes</taxon>
        <taxon>Sepiida</taxon>
        <taxon>Sepiina</taxon>
        <taxon>Sepiidae</taxon>
        <taxon>Acanthosepion</taxon>
    </lineage>
</organism>
<comment type="catalytic activity">
    <reaction evidence="1">
        <text>ATP + H2O = ADP + phosphate + H(+)</text>
        <dbReference type="Rhea" id="RHEA:13065"/>
        <dbReference type="ChEBI" id="CHEBI:15377"/>
        <dbReference type="ChEBI" id="CHEBI:15378"/>
        <dbReference type="ChEBI" id="CHEBI:30616"/>
        <dbReference type="ChEBI" id="CHEBI:43474"/>
        <dbReference type="ChEBI" id="CHEBI:456216"/>
        <dbReference type="EC" id="5.6.2.3"/>
    </reaction>
</comment>
<keyword evidence="1" id="KW-0547">Nucleotide-binding</keyword>
<dbReference type="GO" id="GO:0000723">
    <property type="term" value="P:telomere maintenance"/>
    <property type="evidence" value="ECO:0007669"/>
    <property type="project" value="InterPro"/>
</dbReference>
<dbReference type="PANTHER" id="PTHR10492">
    <property type="match status" value="1"/>
</dbReference>
<comment type="cofactor">
    <cofactor evidence="1">
        <name>Mg(2+)</name>
        <dbReference type="ChEBI" id="CHEBI:18420"/>
    </cofactor>
</comment>
<dbReference type="GO" id="GO:0043139">
    <property type="term" value="F:5'-3' DNA helicase activity"/>
    <property type="evidence" value="ECO:0007669"/>
    <property type="project" value="UniProtKB-EC"/>
</dbReference>
<feature type="compositionally biased region" description="Basic and acidic residues" evidence="2">
    <location>
        <begin position="271"/>
        <end position="281"/>
    </location>
</feature>
<protein>
    <recommendedName>
        <fullName evidence="1">ATP-dependent DNA helicase</fullName>
        <ecNumber evidence="1">5.6.2.3</ecNumber>
    </recommendedName>
</protein>
<name>A0A812DXG1_ACAPH</name>
<comment type="caution">
    <text evidence="4">The sequence shown here is derived from an EMBL/GenBank/DDBJ whole genome shotgun (WGS) entry which is preliminary data.</text>
</comment>
<keyword evidence="1" id="KW-0234">DNA repair</keyword>
<dbReference type="AlphaFoldDB" id="A0A812DXG1"/>
<reference evidence="4" key="1">
    <citation type="submission" date="2021-01" db="EMBL/GenBank/DDBJ databases">
        <authorList>
            <person name="Li R."/>
            <person name="Bekaert M."/>
        </authorList>
    </citation>
    <scope>NUCLEOTIDE SEQUENCE</scope>
    <source>
        <strain evidence="4">Farmed</strain>
    </source>
</reference>
<proteinExistence type="inferred from homology"/>
<evidence type="ECO:0000313" key="4">
    <source>
        <dbReference type="EMBL" id="CAE1313078.1"/>
    </source>
</evidence>
<dbReference type="Pfam" id="PF05970">
    <property type="entry name" value="PIF1"/>
    <property type="match status" value="1"/>
</dbReference>
<evidence type="ECO:0000256" key="1">
    <source>
        <dbReference type="RuleBase" id="RU363044"/>
    </source>
</evidence>
<sequence length="293" mass="32224">MSEDILYAAQQQCPSAELGYTDFIYNRTLIQVEDIEMGGAALTTYGLPPPVRDGTADLSRETSYCTADLDRYVRENELRLLPEQRTAYTTVIDAVRQQRGGIFFLDAPGGTGKMFITKLILAEIRRHGNITLAVASSRIAAILLSGGQTAHSMFRLPLDLAKAEIPTCSISKDSGQADVFRRCKLLVWGECTMTHRQALEVLNRSLQDSTALMGGLTLLLSDDFRQTLPVILKGTRADAVRPCLKSSNLWVHVQSLHLTINMRAHTTGDNRSADFSRDHLALGKGRTPSDAEG</sequence>
<dbReference type="OrthoDB" id="6155655at2759"/>
<dbReference type="Proteomes" id="UP000597762">
    <property type="component" value="Unassembled WGS sequence"/>
</dbReference>
<feature type="region of interest" description="Disordered" evidence="2">
    <location>
        <begin position="271"/>
        <end position="293"/>
    </location>
</feature>
<evidence type="ECO:0000256" key="2">
    <source>
        <dbReference type="SAM" id="MobiDB-lite"/>
    </source>
</evidence>
<dbReference type="InterPro" id="IPR010285">
    <property type="entry name" value="DNA_helicase_pif1-like_DEAD"/>
</dbReference>
<dbReference type="SUPFAM" id="SSF52540">
    <property type="entry name" value="P-loop containing nucleoside triphosphate hydrolases"/>
    <property type="match status" value="1"/>
</dbReference>
<keyword evidence="5" id="KW-1185">Reference proteome</keyword>
<dbReference type="GO" id="GO:0016787">
    <property type="term" value="F:hydrolase activity"/>
    <property type="evidence" value="ECO:0007669"/>
    <property type="project" value="UniProtKB-KW"/>
</dbReference>
<keyword evidence="1" id="KW-0067">ATP-binding</keyword>
<feature type="domain" description="DNA helicase Pif1-like DEAD-box helicase" evidence="3">
    <location>
        <begin position="81"/>
        <end position="290"/>
    </location>
</feature>
<keyword evidence="1" id="KW-0233">DNA recombination</keyword>
<keyword evidence="1" id="KW-0347">Helicase</keyword>
<dbReference type="InterPro" id="IPR027417">
    <property type="entry name" value="P-loop_NTPase"/>
</dbReference>
<gene>
    <name evidence="4" type="ORF">SPHA_64313</name>
</gene>
<dbReference type="GO" id="GO:0005524">
    <property type="term" value="F:ATP binding"/>
    <property type="evidence" value="ECO:0007669"/>
    <property type="project" value="UniProtKB-KW"/>
</dbReference>
<evidence type="ECO:0000313" key="5">
    <source>
        <dbReference type="Proteomes" id="UP000597762"/>
    </source>
</evidence>
<accession>A0A812DXG1</accession>
<dbReference type="EC" id="5.6.2.3" evidence="1"/>
<dbReference type="GO" id="GO:0006281">
    <property type="term" value="P:DNA repair"/>
    <property type="evidence" value="ECO:0007669"/>
    <property type="project" value="UniProtKB-KW"/>
</dbReference>
<dbReference type="PANTHER" id="PTHR10492:SF95">
    <property type="entry name" value="HELITRON HELICASE-LIKE DOMAIN-CONTAINING PROTEIN"/>
    <property type="match status" value="1"/>
</dbReference>
<dbReference type="Gene3D" id="3.40.50.300">
    <property type="entry name" value="P-loop containing nucleotide triphosphate hydrolases"/>
    <property type="match status" value="1"/>
</dbReference>